<accession>A0A5B7GNQ0</accession>
<protein>
    <submittedName>
        <fullName evidence="1">Uncharacterized protein</fullName>
    </submittedName>
</protein>
<name>A0A5B7GNQ0_PORTR</name>
<sequence>MKGYEHLGDTKSYKLVLTSLDAAGVTGWDEHLWATVWALVWPATLVSSDTRQPAGFMTGRLCNVRASGQVTIAQTPIYGFIRSSLQCGKKKTRMKWQMSQGGSLWLYLNNNSSSSSSSSNNNNNNNNATITTSTITTTTYYHHHNHHHKQLRQYQKQ</sequence>
<dbReference type="AlphaFoldDB" id="A0A5B7GNQ0"/>
<proteinExistence type="predicted"/>
<organism evidence="1 2">
    <name type="scientific">Portunus trituberculatus</name>
    <name type="common">Swimming crab</name>
    <name type="synonym">Neptunus trituberculatus</name>
    <dbReference type="NCBI Taxonomy" id="210409"/>
    <lineage>
        <taxon>Eukaryota</taxon>
        <taxon>Metazoa</taxon>
        <taxon>Ecdysozoa</taxon>
        <taxon>Arthropoda</taxon>
        <taxon>Crustacea</taxon>
        <taxon>Multicrustacea</taxon>
        <taxon>Malacostraca</taxon>
        <taxon>Eumalacostraca</taxon>
        <taxon>Eucarida</taxon>
        <taxon>Decapoda</taxon>
        <taxon>Pleocyemata</taxon>
        <taxon>Brachyura</taxon>
        <taxon>Eubrachyura</taxon>
        <taxon>Portunoidea</taxon>
        <taxon>Portunidae</taxon>
        <taxon>Portuninae</taxon>
        <taxon>Portunus</taxon>
    </lineage>
</organism>
<evidence type="ECO:0000313" key="2">
    <source>
        <dbReference type="Proteomes" id="UP000324222"/>
    </source>
</evidence>
<dbReference type="Proteomes" id="UP000324222">
    <property type="component" value="Unassembled WGS sequence"/>
</dbReference>
<reference evidence="1 2" key="1">
    <citation type="submission" date="2019-05" db="EMBL/GenBank/DDBJ databases">
        <title>Another draft genome of Portunus trituberculatus and its Hox gene families provides insights of decapod evolution.</title>
        <authorList>
            <person name="Jeong J.-H."/>
            <person name="Song I."/>
            <person name="Kim S."/>
            <person name="Choi T."/>
            <person name="Kim D."/>
            <person name="Ryu S."/>
            <person name="Kim W."/>
        </authorList>
    </citation>
    <scope>NUCLEOTIDE SEQUENCE [LARGE SCALE GENOMIC DNA]</scope>
    <source>
        <tissue evidence="1">Muscle</tissue>
    </source>
</reference>
<keyword evidence="2" id="KW-1185">Reference proteome</keyword>
<dbReference type="EMBL" id="VSRR010016085">
    <property type="protein sequence ID" value="MPC58897.1"/>
    <property type="molecule type" value="Genomic_DNA"/>
</dbReference>
<evidence type="ECO:0000313" key="1">
    <source>
        <dbReference type="EMBL" id="MPC58897.1"/>
    </source>
</evidence>
<gene>
    <name evidence="1" type="ORF">E2C01_052908</name>
</gene>
<comment type="caution">
    <text evidence="1">The sequence shown here is derived from an EMBL/GenBank/DDBJ whole genome shotgun (WGS) entry which is preliminary data.</text>
</comment>